<dbReference type="InterPro" id="IPR001375">
    <property type="entry name" value="Peptidase_S9_cat"/>
</dbReference>
<evidence type="ECO:0000313" key="10">
    <source>
        <dbReference type="Proteomes" id="UP001161017"/>
    </source>
</evidence>
<evidence type="ECO:0000256" key="1">
    <source>
        <dbReference type="ARBA" id="ARBA00010040"/>
    </source>
</evidence>
<evidence type="ECO:0000256" key="5">
    <source>
        <dbReference type="ARBA" id="ARBA00022825"/>
    </source>
</evidence>
<evidence type="ECO:0000256" key="6">
    <source>
        <dbReference type="ARBA" id="ARBA00032829"/>
    </source>
</evidence>
<comment type="caution">
    <text evidence="9">The sequence shown here is derived from an EMBL/GenBank/DDBJ whole genome shotgun (WGS) entry which is preliminary data.</text>
</comment>
<dbReference type="FunFam" id="3.40.50.1820:FF:000028">
    <property type="entry name" value="S9 family peptidase"/>
    <property type="match status" value="1"/>
</dbReference>
<dbReference type="PANTHER" id="PTHR42776">
    <property type="entry name" value="SERINE PEPTIDASE S9 FAMILY MEMBER"/>
    <property type="match status" value="1"/>
</dbReference>
<keyword evidence="4" id="KW-0378">Hydrolase</keyword>
<evidence type="ECO:0000256" key="7">
    <source>
        <dbReference type="SAM" id="MobiDB-lite"/>
    </source>
</evidence>
<evidence type="ECO:0000256" key="2">
    <source>
        <dbReference type="ARBA" id="ARBA00022670"/>
    </source>
</evidence>
<keyword evidence="2" id="KW-0645">Protease</keyword>
<dbReference type="EMBL" id="JAPUFD010000007">
    <property type="protein sequence ID" value="MDI1488377.1"/>
    <property type="molecule type" value="Genomic_DNA"/>
</dbReference>
<sequence>MKLSSSTGLFFEVYISIFALYKGPHLLRGKQPSTEELEPLVLEPDTQDEVASETEITLPPETEDGGATHPASTVSEVSNADKFTPEVLLSAPRRSTADPNADGTLAVYTATTYSFESHQKTTEISVVDLKTGHSRLVVSEEGISSPVWLEGNELLWLKSNANSTKLVVGDVNDVGSNYVAGAVAAPVSDIRVKLLKPGRLALALVAQARPDGSLYSPSTDQPPRSSARLYNSVMVRNWDTYVTPNRNAIWHGFLQKGASRFTKRQAGYSLGDLTNVLKGSKLESPIPTFGGLDNYDLGSRGVCFVAKDPALKSAFHTKGNFYFVAVEDSASGAFYSSPTKFEATGFEGASTSPVFSPDGESAAFLQMKEDGYESDKNHIFVLDVDNTEEVVELLESYKGTGLWHLSPSSVDFAADGHAVYLTAEDEGRVKLFRLAVAENPRHQTLLPDAITQVGSISQVKKLGTAGSKLLLSGTSLVDNSFYAVLDSEESTPQLAVVSSNTDNGSSFGLSPDQVSEIWFQGAGDYDVHAWVVKPSNFEPDEKYPLAYLIHGGPQGSWEDNWSTRWNPAVFAEQGYVVVTPNPTGSTGYGQEFTDGIRHNWGGRPYQDLVNGFEYIKANMSFVDTSRAVAAGASYGGYMMAWMQGQSLAKEFKALVCHDGSFNLPAQLSSDEQFFPNHDLGGPPTEDPHAWDEWSPQAHISNWTTPMLVIHNELDYRLPISEGLAMFNVLQEREIKSRFLSFPDENHWVLEEENSLVWHTIVLNWINSFVGLPEYMSEEKLGIVVQN</sequence>
<dbReference type="Proteomes" id="UP001161017">
    <property type="component" value="Unassembled WGS sequence"/>
</dbReference>
<comment type="similarity">
    <text evidence="1">Belongs to the peptidase S9C family.</text>
</comment>
<organism evidence="9 10">
    <name type="scientific">Ramalina farinacea</name>
    <dbReference type="NCBI Taxonomy" id="258253"/>
    <lineage>
        <taxon>Eukaryota</taxon>
        <taxon>Fungi</taxon>
        <taxon>Dikarya</taxon>
        <taxon>Ascomycota</taxon>
        <taxon>Pezizomycotina</taxon>
        <taxon>Lecanoromycetes</taxon>
        <taxon>OSLEUM clade</taxon>
        <taxon>Lecanoromycetidae</taxon>
        <taxon>Lecanorales</taxon>
        <taxon>Lecanorineae</taxon>
        <taxon>Ramalinaceae</taxon>
        <taxon>Ramalina</taxon>
    </lineage>
</organism>
<dbReference type="GO" id="GO:0004252">
    <property type="term" value="F:serine-type endopeptidase activity"/>
    <property type="evidence" value="ECO:0007669"/>
    <property type="project" value="TreeGrafter"/>
</dbReference>
<name>A0AA43QM34_9LECA</name>
<dbReference type="GO" id="GO:0006508">
    <property type="term" value="P:proteolysis"/>
    <property type="evidence" value="ECO:0007669"/>
    <property type="project" value="UniProtKB-KW"/>
</dbReference>
<dbReference type="InterPro" id="IPR029058">
    <property type="entry name" value="AB_hydrolase_fold"/>
</dbReference>
<accession>A0AA43QM34</accession>
<evidence type="ECO:0000256" key="3">
    <source>
        <dbReference type="ARBA" id="ARBA00022729"/>
    </source>
</evidence>
<dbReference type="SUPFAM" id="SSF53474">
    <property type="entry name" value="alpha/beta-Hydrolases"/>
    <property type="match status" value="1"/>
</dbReference>
<evidence type="ECO:0000313" key="9">
    <source>
        <dbReference type="EMBL" id="MDI1488377.1"/>
    </source>
</evidence>
<evidence type="ECO:0000256" key="4">
    <source>
        <dbReference type="ARBA" id="ARBA00022801"/>
    </source>
</evidence>
<dbReference type="SUPFAM" id="SSF82171">
    <property type="entry name" value="DPP6 N-terminal domain-like"/>
    <property type="match status" value="1"/>
</dbReference>
<keyword evidence="3" id="KW-0732">Signal</keyword>
<proteinExistence type="inferred from homology"/>
<dbReference type="PANTHER" id="PTHR42776:SF13">
    <property type="entry name" value="DIPEPTIDYL-PEPTIDASE 5"/>
    <property type="match status" value="1"/>
</dbReference>
<reference evidence="9" key="1">
    <citation type="journal article" date="2023" name="Genome Biol. Evol.">
        <title>First Whole Genome Sequence and Flow Cytometry Genome Size Data for the Lichen-Forming Fungus Ramalina farinacea (Ascomycota).</title>
        <authorList>
            <person name="Llewellyn T."/>
            <person name="Mian S."/>
            <person name="Hill R."/>
            <person name="Leitch I.J."/>
            <person name="Gaya E."/>
        </authorList>
    </citation>
    <scope>NUCLEOTIDE SEQUENCE</scope>
    <source>
        <strain evidence="9">LIQ254RAFAR</strain>
    </source>
</reference>
<feature type="domain" description="Peptidase S9 prolyl oligopeptidase catalytic" evidence="8">
    <location>
        <begin position="561"/>
        <end position="767"/>
    </location>
</feature>
<keyword evidence="5" id="KW-0720">Serine protease</keyword>
<feature type="region of interest" description="Disordered" evidence="7">
    <location>
        <begin position="41"/>
        <end position="77"/>
    </location>
</feature>
<gene>
    <name evidence="9" type="ORF">OHK93_007652</name>
</gene>
<evidence type="ECO:0000259" key="8">
    <source>
        <dbReference type="Pfam" id="PF00326"/>
    </source>
</evidence>
<protein>
    <recommendedName>
        <fullName evidence="6">Dipeptidyl-peptidase V</fullName>
    </recommendedName>
</protein>
<dbReference type="AlphaFoldDB" id="A0AA43QM34"/>
<keyword evidence="10" id="KW-1185">Reference proteome</keyword>
<dbReference type="Gene3D" id="3.40.50.1820">
    <property type="entry name" value="alpha/beta hydrolase"/>
    <property type="match status" value="1"/>
</dbReference>
<dbReference type="Pfam" id="PF00326">
    <property type="entry name" value="Peptidase_S9"/>
    <property type="match status" value="1"/>
</dbReference>